<reference evidence="2 3" key="1">
    <citation type="submission" date="2018-01" db="EMBL/GenBank/DDBJ databases">
        <authorList>
            <person name="Clerissi C."/>
        </authorList>
    </citation>
    <scope>NUCLEOTIDE SEQUENCE [LARGE SCALE GENOMIC DNA]</scope>
    <source>
        <strain evidence="2">Cupriavidus taiwanensis STM 6021</strain>
    </source>
</reference>
<accession>A0A7Z7NPL9</accession>
<evidence type="ECO:0000256" key="1">
    <source>
        <dbReference type="SAM" id="MobiDB-lite"/>
    </source>
</evidence>
<proteinExistence type="predicted"/>
<feature type="region of interest" description="Disordered" evidence="1">
    <location>
        <begin position="1"/>
        <end position="39"/>
    </location>
</feature>
<organism evidence="2 3">
    <name type="scientific">Cupriavidus taiwanensis</name>
    <dbReference type="NCBI Taxonomy" id="164546"/>
    <lineage>
        <taxon>Bacteria</taxon>
        <taxon>Pseudomonadati</taxon>
        <taxon>Pseudomonadota</taxon>
        <taxon>Betaproteobacteria</taxon>
        <taxon>Burkholderiales</taxon>
        <taxon>Burkholderiaceae</taxon>
        <taxon>Cupriavidus</taxon>
    </lineage>
</organism>
<name>A0A7Z7NPL9_9BURK</name>
<evidence type="ECO:0000313" key="3">
    <source>
        <dbReference type="Proteomes" id="UP000257139"/>
    </source>
</evidence>
<sequence length="85" mass="9460">MVIGGRSGSHRRNATDDTPLRGLGQEWWQRSAKSADPLTRRTKTRLVGLIPVALHPADPGNRYEFLSNLIDCMDVQWSGCLPAFP</sequence>
<dbReference type="AlphaFoldDB" id="A0A7Z7NPL9"/>
<protein>
    <submittedName>
        <fullName evidence="2">Uncharacterized protein</fullName>
    </submittedName>
</protein>
<dbReference type="Proteomes" id="UP000257139">
    <property type="component" value="Chromosome CBM2594_b"/>
</dbReference>
<gene>
    <name evidence="2" type="ORF">CBM2594_B80172</name>
</gene>
<dbReference type="EMBL" id="LT978514">
    <property type="protein sequence ID" value="SPC23781.1"/>
    <property type="molecule type" value="Genomic_DNA"/>
</dbReference>
<evidence type="ECO:0000313" key="2">
    <source>
        <dbReference type="EMBL" id="SPC23781.1"/>
    </source>
</evidence>